<proteinExistence type="predicted"/>
<dbReference type="Proteomes" id="UP000694925">
    <property type="component" value="Unplaced"/>
</dbReference>
<reference evidence="2" key="1">
    <citation type="submission" date="2025-08" db="UniProtKB">
        <authorList>
            <consortium name="RefSeq"/>
        </authorList>
    </citation>
    <scope>IDENTIFICATION</scope>
    <source>
        <tissue evidence="2">Whole body</tissue>
    </source>
</reference>
<name>A0AAJ7S8F5_9HYME</name>
<dbReference type="RefSeq" id="XP_026673271.1">
    <property type="nucleotide sequence ID" value="XM_026817470.1"/>
</dbReference>
<gene>
    <name evidence="2" type="primary">LOC113464891</name>
</gene>
<dbReference type="AlphaFoldDB" id="A0AAJ7S8F5"/>
<accession>A0AAJ7S8F5</accession>
<organism evidence="1 2">
    <name type="scientific">Ceratina calcarata</name>
    <dbReference type="NCBI Taxonomy" id="156304"/>
    <lineage>
        <taxon>Eukaryota</taxon>
        <taxon>Metazoa</taxon>
        <taxon>Ecdysozoa</taxon>
        <taxon>Arthropoda</taxon>
        <taxon>Hexapoda</taxon>
        <taxon>Insecta</taxon>
        <taxon>Pterygota</taxon>
        <taxon>Neoptera</taxon>
        <taxon>Endopterygota</taxon>
        <taxon>Hymenoptera</taxon>
        <taxon>Apocrita</taxon>
        <taxon>Aculeata</taxon>
        <taxon>Apoidea</taxon>
        <taxon>Anthophila</taxon>
        <taxon>Apidae</taxon>
        <taxon>Ceratina</taxon>
        <taxon>Zadontomerus</taxon>
    </lineage>
</organism>
<dbReference type="KEGG" id="ccal:113464891"/>
<dbReference type="GeneID" id="113464891"/>
<evidence type="ECO:0000313" key="2">
    <source>
        <dbReference type="RefSeq" id="XP_026673271.1"/>
    </source>
</evidence>
<keyword evidence="1" id="KW-1185">Reference proteome</keyword>
<sequence>MRGNRRTKNTFVAVESRSLTEFYAWRIPAANPRFPPTTGRSLAASCPTIRRLFHHSRCPPTDVEIRIRECWWEQRRGRQSTTNVDGNLAAVRKARFTPAVKCENCNESIETPTPGLLSLPPSPCPTENREGEQREEILATFYGRWHPSASLTTGKVHPTPVIYVTTNDLPIVR</sequence>
<protein>
    <submittedName>
        <fullName evidence="2">Uncharacterized protein LOC113464891</fullName>
    </submittedName>
</protein>
<evidence type="ECO:0000313" key="1">
    <source>
        <dbReference type="Proteomes" id="UP000694925"/>
    </source>
</evidence>